<dbReference type="PANTHER" id="PTHR12631:SF10">
    <property type="entry name" value="BETA-XYLOSIDASE-LIKE PROTEIN-RELATED"/>
    <property type="match status" value="1"/>
</dbReference>
<name>A0A1H1NKS9_9ACTN</name>
<sequence length="478" mass="52232">MPETAVESPTRFAEPMCVGICRGGTYGLFGEPDECVAPARGLGARLVRIFLYWAQLEPEPGRYDWTALDAFVDQLRDGDRAWITVAGSSPFGSRVATPFLPPSPATDRAAYRAFIRRMVRRSAGRVQFWQCEIEPCVPLMWAGSPQDYLEQLAIFSAAVRAEAPTATVVLGAAVPAAMLADAPGSDRRMLDGMRQITVTGAGLYDAFDIHPYGDPYLIDDLVASARSMMAEAGAQRPILAGEYAGPMPTAYRQNLPALRGVLAGYRQAFGDRQAQPVGLGPEADHPEMIKLYQEIDHLPATLRMFLRDGDPDLAQRRDLSVGNDMIIRTALLATAGVGVVAPFQLAPERTQESPYTLRALMFSAFALYDDSRPDAGPGGWIRSPRRTARTYAQVAEAFNGATGARRLEHGDDGLYVIEIDRPDHPVLVAWRRDDERTEIAVPTTSDTPGRVTVDAHPQLIVSAPHHSTDRSPSWTDVN</sequence>
<dbReference type="RefSeq" id="WP_091519480.1">
    <property type="nucleotide sequence ID" value="NZ_LT629772.1"/>
</dbReference>
<dbReference type="STRING" id="630515.SAMN04489812_0549"/>
<dbReference type="InterPro" id="IPR051923">
    <property type="entry name" value="Glycosyl_Hydrolase_39"/>
</dbReference>
<dbReference type="AlphaFoldDB" id="A0A1H1NKS9"/>
<organism evidence="1 2">
    <name type="scientific">Microlunatus soli</name>
    <dbReference type="NCBI Taxonomy" id="630515"/>
    <lineage>
        <taxon>Bacteria</taxon>
        <taxon>Bacillati</taxon>
        <taxon>Actinomycetota</taxon>
        <taxon>Actinomycetes</taxon>
        <taxon>Propionibacteriales</taxon>
        <taxon>Propionibacteriaceae</taxon>
        <taxon>Microlunatus</taxon>
    </lineage>
</organism>
<gene>
    <name evidence="1" type="ORF">SAMN04489812_0549</name>
</gene>
<keyword evidence="2" id="KW-1185">Reference proteome</keyword>
<evidence type="ECO:0000313" key="1">
    <source>
        <dbReference type="EMBL" id="SDR99483.1"/>
    </source>
</evidence>
<dbReference type="SUPFAM" id="SSF51445">
    <property type="entry name" value="(Trans)glycosidases"/>
    <property type="match status" value="1"/>
</dbReference>
<proteinExistence type="predicted"/>
<dbReference type="GO" id="GO:0004553">
    <property type="term" value="F:hydrolase activity, hydrolyzing O-glycosyl compounds"/>
    <property type="evidence" value="ECO:0007669"/>
    <property type="project" value="TreeGrafter"/>
</dbReference>
<dbReference type="Proteomes" id="UP000199103">
    <property type="component" value="Chromosome I"/>
</dbReference>
<dbReference type="InterPro" id="IPR017853">
    <property type="entry name" value="GH"/>
</dbReference>
<reference evidence="1 2" key="1">
    <citation type="submission" date="2016-10" db="EMBL/GenBank/DDBJ databases">
        <authorList>
            <person name="de Groot N.N."/>
        </authorList>
    </citation>
    <scope>NUCLEOTIDE SEQUENCE [LARGE SCALE GENOMIC DNA]</scope>
    <source>
        <strain evidence="1 2">DSM 21800</strain>
    </source>
</reference>
<dbReference type="Gene3D" id="3.20.20.80">
    <property type="entry name" value="Glycosidases"/>
    <property type="match status" value="1"/>
</dbReference>
<dbReference type="EMBL" id="LT629772">
    <property type="protein sequence ID" value="SDR99483.1"/>
    <property type="molecule type" value="Genomic_DNA"/>
</dbReference>
<dbReference type="PANTHER" id="PTHR12631">
    <property type="entry name" value="ALPHA-L-IDURONIDASE"/>
    <property type="match status" value="1"/>
</dbReference>
<protein>
    <submittedName>
        <fullName evidence="1">Beta-galactosidase</fullName>
    </submittedName>
</protein>
<accession>A0A1H1NKS9</accession>
<dbReference type="OrthoDB" id="7180791at2"/>
<evidence type="ECO:0000313" key="2">
    <source>
        <dbReference type="Proteomes" id="UP000199103"/>
    </source>
</evidence>